<name>A8GJD4_SERP5</name>
<dbReference type="eggNOG" id="ENOG502ZHVF">
    <property type="taxonomic scope" value="Bacteria"/>
</dbReference>
<proteinExistence type="predicted"/>
<accession>A8GJD4</accession>
<dbReference type="AlphaFoldDB" id="A8GJD4"/>
<protein>
    <submittedName>
        <fullName evidence="1">Uncharacterized protein</fullName>
    </submittedName>
</protein>
<organism evidence="1">
    <name type="scientific">Serratia proteamaculans (strain 568)</name>
    <dbReference type="NCBI Taxonomy" id="399741"/>
    <lineage>
        <taxon>Bacteria</taxon>
        <taxon>Pseudomonadati</taxon>
        <taxon>Pseudomonadota</taxon>
        <taxon>Gammaproteobacteria</taxon>
        <taxon>Enterobacterales</taxon>
        <taxon>Yersiniaceae</taxon>
        <taxon>Serratia</taxon>
    </lineage>
</organism>
<sequence length="107" mass="11691" precursor="true">MSPLSMVRAAVMATVLAKEAQHGCGVLFGCQQKIDALTRSINDTVQVFSLPFDFDVCFVHSPTATHGAFMPMERLIQQRHQADEPTLKRGMVNATRAQPSSLRDCAG</sequence>
<reference evidence="1" key="1">
    <citation type="submission" date="2007-09" db="EMBL/GenBank/DDBJ databases">
        <title>Complete sequence of chromosome of Serratia proteamaculans 568.</title>
        <authorList>
            <consortium name="US DOE Joint Genome Institute"/>
            <person name="Copeland A."/>
            <person name="Lucas S."/>
            <person name="Lapidus A."/>
            <person name="Barry K."/>
            <person name="Glavina del Rio T."/>
            <person name="Dalin E."/>
            <person name="Tice H."/>
            <person name="Pitluck S."/>
            <person name="Chain P."/>
            <person name="Malfatti S."/>
            <person name="Shin M."/>
            <person name="Vergez L."/>
            <person name="Schmutz J."/>
            <person name="Larimer F."/>
            <person name="Land M."/>
            <person name="Hauser L."/>
            <person name="Kyrpides N."/>
            <person name="Kim E."/>
            <person name="Taghavi S."/>
            <person name="Newman L."/>
            <person name="Vangronsveld J."/>
            <person name="van der Lelie D."/>
            <person name="Richardson P."/>
        </authorList>
    </citation>
    <scope>NUCLEOTIDE SEQUENCE [LARGE SCALE GENOMIC DNA]</scope>
    <source>
        <strain evidence="1">568</strain>
    </source>
</reference>
<dbReference type="KEGG" id="spe:Spro_4129"/>
<dbReference type="HOGENOM" id="CLU_2208251_0_0_6"/>
<evidence type="ECO:0000313" key="1">
    <source>
        <dbReference type="EMBL" id="ABV43224.1"/>
    </source>
</evidence>
<dbReference type="EMBL" id="CP000826">
    <property type="protein sequence ID" value="ABV43224.1"/>
    <property type="molecule type" value="Genomic_DNA"/>
</dbReference>
<gene>
    <name evidence="1" type="ordered locus">Spro_4129</name>
</gene>